<evidence type="ECO:0000256" key="5">
    <source>
        <dbReference type="ARBA" id="ARBA00022833"/>
    </source>
</evidence>
<dbReference type="Gene3D" id="1.20.1050.40">
    <property type="entry name" value="Endopeptidase. Chain P, domain 1"/>
    <property type="match status" value="1"/>
</dbReference>
<dbReference type="InterPro" id="IPR045090">
    <property type="entry name" value="Pept_M3A_M3B"/>
</dbReference>
<dbReference type="InterPro" id="IPR024077">
    <property type="entry name" value="Neurolysin/TOP_dom2"/>
</dbReference>
<evidence type="ECO:0000256" key="2">
    <source>
        <dbReference type="ARBA" id="ARBA00022670"/>
    </source>
</evidence>
<dbReference type="Gene3D" id="3.40.390.10">
    <property type="entry name" value="Collagenase (Catalytic Domain)"/>
    <property type="match status" value="1"/>
</dbReference>
<dbReference type="Pfam" id="PF01432">
    <property type="entry name" value="Peptidase_M3"/>
    <property type="match status" value="1"/>
</dbReference>
<reference evidence="9" key="1">
    <citation type="submission" date="2023-06" db="EMBL/GenBank/DDBJ databases">
        <title>Genomic of Agaribacillus aureum.</title>
        <authorList>
            <person name="Wang G."/>
        </authorList>
    </citation>
    <scope>NUCLEOTIDE SEQUENCE</scope>
    <source>
        <strain evidence="9">BMA12</strain>
    </source>
</reference>
<evidence type="ECO:0000256" key="7">
    <source>
        <dbReference type="RuleBase" id="RU003435"/>
    </source>
</evidence>
<dbReference type="PANTHER" id="PTHR43660">
    <property type="entry name" value="DIPEPTIDYL CARBOXYPEPTIDASE"/>
    <property type="match status" value="1"/>
</dbReference>
<dbReference type="GO" id="GO:0016787">
    <property type="term" value="F:hydrolase activity"/>
    <property type="evidence" value="ECO:0007669"/>
    <property type="project" value="UniProtKB-KW"/>
</dbReference>
<comment type="caution">
    <text evidence="9">The sequence shown here is derived from an EMBL/GenBank/DDBJ whole genome shotgun (WGS) entry which is preliminary data.</text>
</comment>
<dbReference type="PANTHER" id="PTHR43660:SF1">
    <property type="entry name" value="DIPEPTIDYL CARBOXYPEPTIDASE"/>
    <property type="match status" value="1"/>
</dbReference>
<evidence type="ECO:0000256" key="4">
    <source>
        <dbReference type="ARBA" id="ARBA00022801"/>
    </source>
</evidence>
<evidence type="ECO:0000256" key="1">
    <source>
        <dbReference type="ARBA" id="ARBA00006040"/>
    </source>
</evidence>
<keyword evidence="5 7" id="KW-0862">Zinc</keyword>
<protein>
    <submittedName>
        <fullName evidence="9">M3 family metallopeptidase</fullName>
        <ecNumber evidence="9">3.4.24.-</ecNumber>
    </submittedName>
</protein>
<name>A0ABT8LF80_9BACT</name>
<dbReference type="Proteomes" id="UP001172083">
    <property type="component" value="Unassembled WGS sequence"/>
</dbReference>
<dbReference type="InterPro" id="IPR034005">
    <property type="entry name" value="M3A_DCP"/>
</dbReference>
<keyword evidence="2 7" id="KW-0645">Protease</keyword>
<evidence type="ECO:0000256" key="3">
    <source>
        <dbReference type="ARBA" id="ARBA00022723"/>
    </source>
</evidence>
<dbReference type="InterPro" id="IPR024080">
    <property type="entry name" value="Neurolysin/TOP_N"/>
</dbReference>
<proteinExistence type="inferred from homology"/>
<keyword evidence="3 7" id="KW-0479">Metal-binding</keyword>
<evidence type="ECO:0000259" key="8">
    <source>
        <dbReference type="Pfam" id="PF01432"/>
    </source>
</evidence>
<dbReference type="EC" id="3.4.24.-" evidence="9"/>
<dbReference type="EMBL" id="JAUJEB010000009">
    <property type="protein sequence ID" value="MDN5216427.1"/>
    <property type="molecule type" value="Genomic_DNA"/>
</dbReference>
<dbReference type="SUPFAM" id="SSF55486">
    <property type="entry name" value="Metalloproteases ('zincins'), catalytic domain"/>
    <property type="match status" value="1"/>
</dbReference>
<dbReference type="InterPro" id="IPR024079">
    <property type="entry name" value="MetalloPept_cat_dom_sf"/>
</dbReference>
<evidence type="ECO:0000256" key="6">
    <source>
        <dbReference type="ARBA" id="ARBA00023049"/>
    </source>
</evidence>
<keyword evidence="10" id="KW-1185">Reference proteome</keyword>
<keyword evidence="4 7" id="KW-0378">Hydrolase</keyword>
<dbReference type="InterPro" id="IPR001567">
    <property type="entry name" value="Pept_M3A_M3B_dom"/>
</dbReference>
<evidence type="ECO:0000313" key="9">
    <source>
        <dbReference type="EMBL" id="MDN5216427.1"/>
    </source>
</evidence>
<accession>A0ABT8LF80</accession>
<keyword evidence="6 7" id="KW-0482">Metalloprotease</keyword>
<feature type="domain" description="Peptidase M3A/M3B catalytic" evidence="8">
    <location>
        <begin position="226"/>
        <end position="674"/>
    </location>
</feature>
<organism evidence="9 10">
    <name type="scientific">Agaribacillus aureus</name>
    <dbReference type="NCBI Taxonomy" id="3051825"/>
    <lineage>
        <taxon>Bacteria</taxon>
        <taxon>Pseudomonadati</taxon>
        <taxon>Bacteroidota</taxon>
        <taxon>Cytophagia</taxon>
        <taxon>Cytophagales</taxon>
        <taxon>Splendidivirgaceae</taxon>
        <taxon>Agaribacillus</taxon>
    </lineage>
</organism>
<gene>
    <name evidence="9" type="ORF">QQ020_30445</name>
</gene>
<dbReference type="Gene3D" id="1.10.1370.10">
    <property type="entry name" value="Neurolysin, domain 3"/>
    <property type="match status" value="1"/>
</dbReference>
<dbReference type="CDD" id="cd06456">
    <property type="entry name" value="M3A_DCP"/>
    <property type="match status" value="1"/>
</dbReference>
<evidence type="ECO:0000313" key="10">
    <source>
        <dbReference type="Proteomes" id="UP001172083"/>
    </source>
</evidence>
<comment type="cofactor">
    <cofactor evidence="7">
        <name>Zn(2+)</name>
        <dbReference type="ChEBI" id="CHEBI:29105"/>
    </cofactor>
    <text evidence="7">Binds 1 zinc ion.</text>
</comment>
<dbReference type="RefSeq" id="WP_346761766.1">
    <property type="nucleotide sequence ID" value="NZ_JAUJEB010000009.1"/>
</dbReference>
<sequence>MNPLLVPFDTPFNTAPFSKIKEEHYLPAIKEAIEIAKKEVEGIKSNSEAPSFENTIEALEASGSLLNTVSTIFFNINSAETNDQIQKLAQEISPLLSAYSNDIQLDAELFARVKEVYDQKDQLDLSVEGDTLLDKTYKGFVRNGALLGTDDKNRLREIDKELSQLSLKFGEHVLAETNAYELVLDNREDLKGLPETAIEAAAQIAKEKGHEGKWAVTLDYPSYVPFMTYADNRALREKLFLAFSSRAFGKAENDNQDIVLKIVALRKERASLLNYETHANFVLERRMAESPDKVFDFLHNLLRHALPVAKEELQELTRYAQKMGAPEPLQRWDFSYYAEKLKKEKFSIEDELLKPYFKLENVVQGVFGVATKLYGLNFVERDDIDKYHPEVTTYEVTDDNGQHVAIFYADFFPRPGKRGGAWMTSFQGQFKSPEKEQRPHASIVCNFTKPTPTKPSLLTFNEVTTLFHEFGHALHGILANGRYESISGTNVYWDFVELPSQVLENWCYEKECLDLFAEHFETGEKIPAEYVQRIKDSANFNEGLATVRQLGFALLDMVWHTTDPEKIEDVADFEKETLQQTNLFPEVSGINMSCAFAHIFQGGYSSGYYSYKWAEVLDADTFEYFKEKGIFNRQVADLFKKHILSAGGSEHPMTLYKRFRGKEPSPEALLRRAGILKDKVA</sequence>
<comment type="similarity">
    <text evidence="1 7">Belongs to the peptidase M3 family.</text>
</comment>